<dbReference type="Proteomes" id="UP000033202">
    <property type="component" value="Unassembled WGS sequence"/>
</dbReference>
<dbReference type="OrthoDB" id="2559672at2"/>
<dbReference type="Pfam" id="PF12833">
    <property type="entry name" value="HTH_18"/>
    <property type="match status" value="1"/>
</dbReference>
<evidence type="ECO:0000313" key="2">
    <source>
        <dbReference type="EMBL" id="GAO40719.1"/>
    </source>
</evidence>
<dbReference type="SMART" id="SM00342">
    <property type="entry name" value="HTH_ARAC"/>
    <property type="match status" value="1"/>
</dbReference>
<dbReference type="Gene3D" id="1.10.10.60">
    <property type="entry name" value="Homeodomain-like"/>
    <property type="match status" value="1"/>
</dbReference>
<dbReference type="GO" id="GO:0003700">
    <property type="term" value="F:DNA-binding transcription factor activity"/>
    <property type="evidence" value="ECO:0007669"/>
    <property type="project" value="InterPro"/>
</dbReference>
<comment type="caution">
    <text evidence="2">The sequence shown here is derived from an EMBL/GenBank/DDBJ whole genome shotgun (WGS) entry which is preliminary data.</text>
</comment>
<keyword evidence="3" id="KW-1185">Reference proteome</keyword>
<name>A0A0E9MT14_9SPHN</name>
<evidence type="ECO:0000259" key="1">
    <source>
        <dbReference type="PROSITE" id="PS01124"/>
    </source>
</evidence>
<dbReference type="EMBL" id="BBWU01000051">
    <property type="protein sequence ID" value="GAO40719.1"/>
    <property type="molecule type" value="Genomic_DNA"/>
</dbReference>
<organism evidence="2 3">
    <name type="scientific">Sphingomonas changbaiensis NBRC 104936</name>
    <dbReference type="NCBI Taxonomy" id="1219043"/>
    <lineage>
        <taxon>Bacteria</taxon>
        <taxon>Pseudomonadati</taxon>
        <taxon>Pseudomonadota</taxon>
        <taxon>Alphaproteobacteria</taxon>
        <taxon>Sphingomonadales</taxon>
        <taxon>Sphingomonadaceae</taxon>
        <taxon>Sphingomonas</taxon>
    </lineage>
</organism>
<feature type="domain" description="HTH araC/xylS-type" evidence="1">
    <location>
        <begin position="160"/>
        <end position="260"/>
    </location>
</feature>
<dbReference type="PROSITE" id="PS01124">
    <property type="entry name" value="HTH_ARAC_FAMILY_2"/>
    <property type="match status" value="1"/>
</dbReference>
<accession>A0A0E9MT14</accession>
<dbReference type="AlphaFoldDB" id="A0A0E9MT14"/>
<evidence type="ECO:0000313" key="3">
    <source>
        <dbReference type="Proteomes" id="UP000033202"/>
    </source>
</evidence>
<dbReference type="InterPro" id="IPR018060">
    <property type="entry name" value="HTH_AraC"/>
</dbReference>
<dbReference type="RefSeq" id="WP_052733956.1">
    <property type="nucleotide sequence ID" value="NZ_BBWU01000051.1"/>
</dbReference>
<sequence length="292" mass="32021">MSENLAFDVDYWLPDPRLDGLVSGYHRYAVALPPGERHLDVFFPAWANMRFHVAGPHWRVRLGGDSFDVPPAALFGPTSRAGYSDGANGIVVGAGITPLGWYRLNRADAAAFSDRIAPLQELIGADAALLADAAQAPREDIKARFDAIFLRLLSRPRTDEARVAQVHRYLMEPVQGGVAEMASKLGLSHRTLNRIALAAFGFGPKLLVRRARFLRSLMALRGASAETWASRIESSYYDHSHFNRDAQEFLGMSPGAFLRLPKPLNEASARLRTQILGAPAQALLKPGLTRPA</sequence>
<dbReference type="GO" id="GO:0043565">
    <property type="term" value="F:sequence-specific DNA binding"/>
    <property type="evidence" value="ECO:0007669"/>
    <property type="project" value="InterPro"/>
</dbReference>
<gene>
    <name evidence="2" type="ORF">SCH01S_51_00500</name>
</gene>
<reference evidence="2 3" key="1">
    <citation type="submission" date="2015-04" db="EMBL/GenBank/DDBJ databases">
        <title>Whole genome shotgun sequence of Sphingomonas changbaiensis NBRC 104936.</title>
        <authorList>
            <person name="Katano-Makiyama Y."/>
            <person name="Hosoyama A."/>
            <person name="Hashimoto M."/>
            <person name="Noguchi M."/>
            <person name="Tsuchikane K."/>
            <person name="Ohji S."/>
            <person name="Yamazoe A."/>
            <person name="Ichikawa N."/>
            <person name="Kimura A."/>
            <person name="Fujita N."/>
        </authorList>
    </citation>
    <scope>NUCLEOTIDE SEQUENCE [LARGE SCALE GENOMIC DNA]</scope>
    <source>
        <strain evidence="2 3">NBRC 104936</strain>
    </source>
</reference>
<protein>
    <submittedName>
        <fullName evidence="2">Putative AraC family transcriptional regulator</fullName>
    </submittedName>
</protein>
<dbReference type="STRING" id="1219043.SCH01S_51_00500"/>
<proteinExistence type="predicted"/>